<keyword evidence="1" id="KW-0472">Membrane</keyword>
<comment type="caution">
    <text evidence="3">The sequence shown here is derived from an EMBL/GenBank/DDBJ whole genome shotgun (WGS) entry which is preliminary data.</text>
</comment>
<dbReference type="Pfam" id="PF02698">
    <property type="entry name" value="DUF218"/>
    <property type="match status" value="1"/>
</dbReference>
<evidence type="ECO:0000313" key="3">
    <source>
        <dbReference type="EMBL" id="MBE9253146.1"/>
    </source>
</evidence>
<dbReference type="CDD" id="cd06259">
    <property type="entry name" value="YdcF-like"/>
    <property type="match status" value="1"/>
</dbReference>
<gene>
    <name evidence="3" type="ORF">IQ217_04570</name>
</gene>
<dbReference type="EMBL" id="JADEVV010000009">
    <property type="protein sequence ID" value="MBE9253146.1"/>
    <property type="molecule type" value="Genomic_DNA"/>
</dbReference>
<keyword evidence="4" id="KW-1185">Reference proteome</keyword>
<feature type="transmembrane region" description="Helical" evidence="1">
    <location>
        <begin position="12"/>
        <end position="31"/>
    </location>
</feature>
<organism evidence="3 4">
    <name type="scientific">Synechocystis salina LEGE 00031</name>
    <dbReference type="NCBI Taxonomy" id="1828736"/>
    <lineage>
        <taxon>Bacteria</taxon>
        <taxon>Bacillati</taxon>
        <taxon>Cyanobacteriota</taxon>
        <taxon>Cyanophyceae</taxon>
        <taxon>Synechococcales</taxon>
        <taxon>Merismopediaceae</taxon>
        <taxon>Synechocystis</taxon>
    </lineage>
</organism>
<dbReference type="InterPro" id="IPR003848">
    <property type="entry name" value="DUF218"/>
</dbReference>
<evidence type="ECO:0000313" key="4">
    <source>
        <dbReference type="Proteomes" id="UP000658720"/>
    </source>
</evidence>
<accession>A0ABR9VSC7</accession>
<sequence>MFVFLSKLLPLFLYPLGLVSLLLLGIGFWSWRQQSGMQWLALTALAILLVSANSWVSDALLRTLEYRYLPTEDLPEAPVIVVLGGGLYQATYPRQFPEVAEAGDRVIYGAQIYQEGKAPYIIATGGRIPWLGTVASSEAEDMALLLQRLGVPREAIIKEEKSLNTRQNAVFTQKILQQRGTNTIILVTSGYHMPRAKRVFEKLGINVIPAATDFLSQPLGRNNFNLANVILGFMPDAKSLQLTTMALKEYLGLVIYKLQGWA</sequence>
<dbReference type="PANTHER" id="PTHR30336:SF4">
    <property type="entry name" value="ENVELOPE BIOGENESIS FACTOR ELYC"/>
    <property type="match status" value="1"/>
</dbReference>
<evidence type="ECO:0000259" key="2">
    <source>
        <dbReference type="Pfam" id="PF02698"/>
    </source>
</evidence>
<dbReference type="InterPro" id="IPR051599">
    <property type="entry name" value="Cell_Envelope_Assoc"/>
</dbReference>
<proteinExistence type="predicted"/>
<keyword evidence="1" id="KW-1133">Transmembrane helix</keyword>
<dbReference type="RefSeq" id="WP_194019124.1">
    <property type="nucleotide sequence ID" value="NZ_JADEVV010000009.1"/>
</dbReference>
<dbReference type="InterPro" id="IPR014729">
    <property type="entry name" value="Rossmann-like_a/b/a_fold"/>
</dbReference>
<keyword evidence="1" id="KW-0812">Transmembrane</keyword>
<name>A0ABR9VSC7_9SYNC</name>
<reference evidence="3 4" key="1">
    <citation type="submission" date="2020-10" db="EMBL/GenBank/DDBJ databases">
        <authorList>
            <person name="Castelo-Branco R."/>
            <person name="Eusebio N."/>
            <person name="Adriana R."/>
            <person name="Vieira A."/>
            <person name="Brugerolle De Fraissinette N."/>
            <person name="Rezende De Castro R."/>
            <person name="Schneider M.P."/>
            <person name="Vasconcelos V."/>
            <person name="Leao P.N."/>
        </authorList>
    </citation>
    <scope>NUCLEOTIDE SEQUENCE [LARGE SCALE GENOMIC DNA]</scope>
    <source>
        <strain evidence="3 4">LEGE 00031</strain>
    </source>
</reference>
<protein>
    <submittedName>
        <fullName evidence="3">YdcF family protein</fullName>
    </submittedName>
</protein>
<evidence type="ECO:0000256" key="1">
    <source>
        <dbReference type="SAM" id="Phobius"/>
    </source>
</evidence>
<dbReference type="Gene3D" id="3.40.50.620">
    <property type="entry name" value="HUPs"/>
    <property type="match status" value="1"/>
</dbReference>
<feature type="transmembrane region" description="Helical" evidence="1">
    <location>
        <begin position="37"/>
        <end position="56"/>
    </location>
</feature>
<feature type="domain" description="DUF218" evidence="2">
    <location>
        <begin position="79"/>
        <end position="252"/>
    </location>
</feature>
<dbReference type="PANTHER" id="PTHR30336">
    <property type="entry name" value="INNER MEMBRANE PROTEIN, PROBABLE PERMEASE"/>
    <property type="match status" value="1"/>
</dbReference>
<dbReference type="Proteomes" id="UP000658720">
    <property type="component" value="Unassembled WGS sequence"/>
</dbReference>